<dbReference type="PANTHER" id="PTHR10380">
    <property type="entry name" value="CUTICLE PROTEIN"/>
    <property type="match status" value="1"/>
</dbReference>
<dbReference type="PROSITE" id="PS51155">
    <property type="entry name" value="CHIT_BIND_RR_2"/>
    <property type="match status" value="1"/>
</dbReference>
<feature type="region of interest" description="Disordered" evidence="3">
    <location>
        <begin position="151"/>
        <end position="188"/>
    </location>
</feature>
<dbReference type="OrthoDB" id="6434104at2759"/>
<evidence type="ECO:0000313" key="5">
    <source>
        <dbReference type="EMBL" id="KAH9359468.1"/>
    </source>
</evidence>
<dbReference type="GO" id="GO:0008010">
    <property type="term" value="F:structural constituent of chitin-based larval cuticle"/>
    <property type="evidence" value="ECO:0007669"/>
    <property type="project" value="TreeGrafter"/>
</dbReference>
<dbReference type="Proteomes" id="UP000821853">
    <property type="component" value="Chromosome 1"/>
</dbReference>
<dbReference type="InterPro" id="IPR050468">
    <property type="entry name" value="Cuticle_Struct_Prot"/>
</dbReference>
<evidence type="ECO:0008006" key="7">
    <source>
        <dbReference type="Google" id="ProtNLM"/>
    </source>
</evidence>
<reference evidence="5 6" key="1">
    <citation type="journal article" date="2020" name="Cell">
        <title>Large-Scale Comparative Analyses of Tick Genomes Elucidate Their Genetic Diversity and Vector Capacities.</title>
        <authorList>
            <consortium name="Tick Genome and Microbiome Consortium (TIGMIC)"/>
            <person name="Jia N."/>
            <person name="Wang J."/>
            <person name="Shi W."/>
            <person name="Du L."/>
            <person name="Sun Y."/>
            <person name="Zhan W."/>
            <person name="Jiang J.F."/>
            <person name="Wang Q."/>
            <person name="Zhang B."/>
            <person name="Ji P."/>
            <person name="Bell-Sakyi L."/>
            <person name="Cui X.M."/>
            <person name="Yuan T.T."/>
            <person name="Jiang B.G."/>
            <person name="Yang W.F."/>
            <person name="Lam T.T."/>
            <person name="Chang Q.C."/>
            <person name="Ding S.J."/>
            <person name="Wang X.J."/>
            <person name="Zhu J.G."/>
            <person name="Ruan X.D."/>
            <person name="Zhao L."/>
            <person name="Wei J.T."/>
            <person name="Ye R.Z."/>
            <person name="Que T.C."/>
            <person name="Du C.H."/>
            <person name="Zhou Y.H."/>
            <person name="Cheng J.X."/>
            <person name="Dai P.F."/>
            <person name="Guo W.B."/>
            <person name="Han X.H."/>
            <person name="Huang E.J."/>
            <person name="Li L.F."/>
            <person name="Wei W."/>
            <person name="Gao Y.C."/>
            <person name="Liu J.Z."/>
            <person name="Shao H.Z."/>
            <person name="Wang X."/>
            <person name="Wang C.C."/>
            <person name="Yang T.C."/>
            <person name="Huo Q.B."/>
            <person name="Li W."/>
            <person name="Chen H.Y."/>
            <person name="Chen S.E."/>
            <person name="Zhou L.G."/>
            <person name="Ni X.B."/>
            <person name="Tian J.H."/>
            <person name="Sheng Y."/>
            <person name="Liu T."/>
            <person name="Pan Y.S."/>
            <person name="Xia L.Y."/>
            <person name="Li J."/>
            <person name="Zhao F."/>
            <person name="Cao W.C."/>
        </authorList>
    </citation>
    <scope>NUCLEOTIDE SEQUENCE [LARGE SCALE GENOMIC DNA]</scope>
    <source>
        <strain evidence="5">HaeL-2018</strain>
    </source>
</reference>
<evidence type="ECO:0000313" key="6">
    <source>
        <dbReference type="Proteomes" id="UP000821853"/>
    </source>
</evidence>
<sequence length="188" mass="21906">MTEQKRPIKHSLVWLKKDTAIFLFLMCIYAALFAPQVAEPSKFGYNLMDYQGNQQYRYENNDHQNTKTGMYGYRDVYGIFRHVNYIADRHGFRVVVDTNEPGTAPAHPANAVFNSAPIHVPPVRAPTHFAPAENIWYQGFGNEFGRRIGSESSVGIEKRSRRQRRKNRKGRRLVPKQPTRKHQQERFI</sequence>
<organism evidence="5 6">
    <name type="scientific">Haemaphysalis longicornis</name>
    <name type="common">Bush tick</name>
    <dbReference type="NCBI Taxonomy" id="44386"/>
    <lineage>
        <taxon>Eukaryota</taxon>
        <taxon>Metazoa</taxon>
        <taxon>Ecdysozoa</taxon>
        <taxon>Arthropoda</taxon>
        <taxon>Chelicerata</taxon>
        <taxon>Arachnida</taxon>
        <taxon>Acari</taxon>
        <taxon>Parasitiformes</taxon>
        <taxon>Ixodida</taxon>
        <taxon>Ixodoidea</taxon>
        <taxon>Ixodidae</taxon>
        <taxon>Haemaphysalinae</taxon>
        <taxon>Haemaphysalis</taxon>
    </lineage>
</organism>
<keyword evidence="6" id="KW-1185">Reference proteome</keyword>
<keyword evidence="4" id="KW-1133">Transmembrane helix</keyword>
<dbReference type="VEuPathDB" id="VectorBase:HLOH_053201"/>
<dbReference type="PANTHER" id="PTHR10380:SF173">
    <property type="entry name" value="CUTICULAR PROTEIN 47EF, ISOFORM C-RELATED"/>
    <property type="match status" value="1"/>
</dbReference>
<dbReference type="AlphaFoldDB" id="A0A9J6FBB1"/>
<dbReference type="EMBL" id="JABSTR010000001">
    <property type="protein sequence ID" value="KAH9359468.1"/>
    <property type="molecule type" value="Genomic_DNA"/>
</dbReference>
<evidence type="ECO:0000256" key="2">
    <source>
        <dbReference type="PROSITE-ProRule" id="PRU00497"/>
    </source>
</evidence>
<name>A0A9J6FBB1_HAELO</name>
<keyword evidence="1 2" id="KW-0193">Cuticle</keyword>
<feature type="transmembrane region" description="Helical" evidence="4">
    <location>
        <begin position="20"/>
        <end position="38"/>
    </location>
</feature>
<keyword evidence="4" id="KW-0472">Membrane</keyword>
<dbReference type="Pfam" id="PF00379">
    <property type="entry name" value="Chitin_bind_4"/>
    <property type="match status" value="1"/>
</dbReference>
<comment type="caution">
    <text evidence="5">The sequence shown here is derived from an EMBL/GenBank/DDBJ whole genome shotgun (WGS) entry which is preliminary data.</text>
</comment>
<evidence type="ECO:0000256" key="1">
    <source>
        <dbReference type="ARBA" id="ARBA00022460"/>
    </source>
</evidence>
<evidence type="ECO:0000256" key="3">
    <source>
        <dbReference type="SAM" id="MobiDB-lite"/>
    </source>
</evidence>
<proteinExistence type="predicted"/>
<feature type="compositionally biased region" description="Basic residues" evidence="3">
    <location>
        <begin position="159"/>
        <end position="181"/>
    </location>
</feature>
<accession>A0A9J6FBB1</accession>
<evidence type="ECO:0000256" key="4">
    <source>
        <dbReference type="SAM" id="Phobius"/>
    </source>
</evidence>
<gene>
    <name evidence="5" type="ORF">HPB48_014507</name>
</gene>
<keyword evidence="4" id="KW-0812">Transmembrane</keyword>
<protein>
    <recommendedName>
        <fullName evidence="7">Cuticle protein</fullName>
    </recommendedName>
</protein>
<dbReference type="OMA" id="RYENNDH"/>
<dbReference type="GO" id="GO:0062129">
    <property type="term" value="C:chitin-based extracellular matrix"/>
    <property type="evidence" value="ECO:0007669"/>
    <property type="project" value="TreeGrafter"/>
</dbReference>
<dbReference type="InterPro" id="IPR000618">
    <property type="entry name" value="Insect_cuticle"/>
</dbReference>